<dbReference type="CDD" id="cd11386">
    <property type="entry name" value="MCP_signal"/>
    <property type="match status" value="1"/>
</dbReference>
<keyword evidence="6" id="KW-1133">Transmembrane helix</keyword>
<dbReference type="SMART" id="SM00283">
    <property type="entry name" value="MA"/>
    <property type="match status" value="1"/>
</dbReference>
<organism evidence="9 10">
    <name type="scientific">Shewanella mangrovi</name>
    <dbReference type="NCBI Taxonomy" id="1515746"/>
    <lineage>
        <taxon>Bacteria</taxon>
        <taxon>Pseudomonadati</taxon>
        <taxon>Pseudomonadota</taxon>
        <taxon>Gammaproteobacteria</taxon>
        <taxon>Alteromonadales</taxon>
        <taxon>Shewanellaceae</taxon>
        <taxon>Shewanella</taxon>
    </lineage>
</organism>
<reference evidence="9 10" key="1">
    <citation type="submission" date="2014-06" db="EMBL/GenBank/DDBJ databases">
        <title>Shewanella sp. YQH10.</title>
        <authorList>
            <person name="Liu Y."/>
            <person name="Zeng R."/>
        </authorList>
    </citation>
    <scope>NUCLEOTIDE SEQUENCE [LARGE SCALE GENOMIC DNA]</scope>
    <source>
        <strain evidence="9 10">YQH10</strain>
    </source>
</reference>
<dbReference type="Pfam" id="PF00015">
    <property type="entry name" value="MCPsignal"/>
    <property type="match status" value="1"/>
</dbReference>
<feature type="domain" description="HAMP" evidence="8">
    <location>
        <begin position="211"/>
        <end position="265"/>
    </location>
</feature>
<sequence length="542" mass="58528">MFKSLRSRFTVLFSALAIALLTLAVLDEIRSGQAADAAEKLGQEFNVAISAILNADRDLYQAKVAELQLIATATNQQQQQKEIEAINENLQQANDRMQKFREMMQSFPEVVQSTNGFEAAFSRWQQQVRQTINAASNGNREDAFANYNGDSKAGFNQLRSIYNAAGEAADKQAHAISDGAIKESQRLGFIIGIVTLVMIVFALLSAYLGPKAVARVLEDITLKIRELSKGDGDLTRRLNTSNLAEINHLIVAVNEFIAQLQQMFASVVNNANSLGSQVEQLETQSELTVSLSHQQGQSIEMIVTAVNEMAASVKEVANLATDTSQEIGDVNGMTVQGSHVLENAVTKINQLSESITHAVHIIQQLESTSTDIGQVLHVISDIAEQTNLLALNAAIEAARAGEQGRGFAVVADEVRTLAGRTEKSTQDIQKMIEALQSGVNDAVSSIQNGANLVAESVALGEETQSALQQILHSTERVNDMAVQTASATDQQANVTEDISRNLVDLADKSQQTIATVDTSRQSISAAANLGHELKLVVSKFKV</sequence>
<dbReference type="InterPro" id="IPR003660">
    <property type="entry name" value="HAMP_dom"/>
</dbReference>
<dbReference type="PANTHER" id="PTHR32089:SF112">
    <property type="entry name" value="LYSOZYME-LIKE PROTEIN-RELATED"/>
    <property type="match status" value="1"/>
</dbReference>
<accession>A0A094JEX8</accession>
<evidence type="ECO:0000256" key="4">
    <source>
        <dbReference type="PROSITE-ProRule" id="PRU00284"/>
    </source>
</evidence>
<dbReference type="FunFam" id="1.10.287.950:FF:000001">
    <property type="entry name" value="Methyl-accepting chemotaxis sensory transducer"/>
    <property type="match status" value="1"/>
</dbReference>
<name>A0A094JEX8_9GAMM</name>
<dbReference type="eggNOG" id="COG0840">
    <property type="taxonomic scope" value="Bacteria"/>
</dbReference>
<comment type="similarity">
    <text evidence="3">Belongs to the methyl-accepting chemotaxis (MCP) protein family.</text>
</comment>
<gene>
    <name evidence="9" type="ORF">HR45_03220</name>
</gene>
<dbReference type="OrthoDB" id="49457at2"/>
<dbReference type="PANTHER" id="PTHR32089">
    <property type="entry name" value="METHYL-ACCEPTING CHEMOTAXIS PROTEIN MCPB"/>
    <property type="match status" value="1"/>
</dbReference>
<evidence type="ECO:0000256" key="6">
    <source>
        <dbReference type="SAM" id="Phobius"/>
    </source>
</evidence>
<dbReference type="Gene3D" id="1.10.287.950">
    <property type="entry name" value="Methyl-accepting chemotaxis protein"/>
    <property type="match status" value="1"/>
</dbReference>
<feature type="transmembrane region" description="Helical" evidence="6">
    <location>
        <begin position="187"/>
        <end position="208"/>
    </location>
</feature>
<dbReference type="InterPro" id="IPR004089">
    <property type="entry name" value="MCPsignal_dom"/>
</dbReference>
<evidence type="ECO:0000313" key="9">
    <source>
        <dbReference type="EMBL" id="KFZ38460.1"/>
    </source>
</evidence>
<keyword evidence="6" id="KW-0812">Transmembrane</keyword>
<evidence type="ECO:0000313" key="10">
    <source>
        <dbReference type="Proteomes" id="UP000029264"/>
    </source>
</evidence>
<evidence type="ECO:0000256" key="1">
    <source>
        <dbReference type="ARBA" id="ARBA00004370"/>
    </source>
</evidence>
<dbReference type="PROSITE" id="PS50885">
    <property type="entry name" value="HAMP"/>
    <property type="match status" value="1"/>
</dbReference>
<protein>
    <recommendedName>
        <fullName evidence="11">Chemotaxis protein</fullName>
    </recommendedName>
</protein>
<dbReference type="Proteomes" id="UP000029264">
    <property type="component" value="Unassembled WGS sequence"/>
</dbReference>
<dbReference type="PROSITE" id="PS50111">
    <property type="entry name" value="CHEMOTAXIS_TRANSDUC_2"/>
    <property type="match status" value="1"/>
</dbReference>
<feature type="coiled-coil region" evidence="5">
    <location>
        <begin position="73"/>
        <end position="103"/>
    </location>
</feature>
<keyword evidence="6" id="KW-0472">Membrane</keyword>
<evidence type="ECO:0000256" key="5">
    <source>
        <dbReference type="SAM" id="Coils"/>
    </source>
</evidence>
<evidence type="ECO:0000256" key="2">
    <source>
        <dbReference type="ARBA" id="ARBA00023224"/>
    </source>
</evidence>
<comment type="caution">
    <text evidence="9">The sequence shown here is derived from an EMBL/GenBank/DDBJ whole genome shotgun (WGS) entry which is preliminary data.</text>
</comment>
<dbReference type="GO" id="GO:0007165">
    <property type="term" value="P:signal transduction"/>
    <property type="evidence" value="ECO:0007669"/>
    <property type="project" value="UniProtKB-KW"/>
</dbReference>
<dbReference type="Pfam" id="PF00672">
    <property type="entry name" value="HAMP"/>
    <property type="match status" value="1"/>
</dbReference>
<dbReference type="STRING" id="1515746.HR45_03220"/>
<keyword evidence="10" id="KW-1185">Reference proteome</keyword>
<evidence type="ECO:0000259" key="8">
    <source>
        <dbReference type="PROSITE" id="PS50885"/>
    </source>
</evidence>
<dbReference type="SMART" id="SM00304">
    <property type="entry name" value="HAMP"/>
    <property type="match status" value="2"/>
</dbReference>
<keyword evidence="5" id="KW-0175">Coiled coil</keyword>
<dbReference type="GO" id="GO:0006935">
    <property type="term" value="P:chemotaxis"/>
    <property type="evidence" value="ECO:0007669"/>
    <property type="project" value="UniProtKB-ARBA"/>
</dbReference>
<feature type="domain" description="Methyl-accepting transducer" evidence="7">
    <location>
        <begin position="270"/>
        <end position="506"/>
    </location>
</feature>
<dbReference type="InterPro" id="IPR024478">
    <property type="entry name" value="HlyB_4HB_MCP"/>
</dbReference>
<comment type="subcellular location">
    <subcellularLocation>
        <location evidence="1">Membrane</location>
    </subcellularLocation>
</comment>
<dbReference type="EMBL" id="JPEO01000002">
    <property type="protein sequence ID" value="KFZ38460.1"/>
    <property type="molecule type" value="Genomic_DNA"/>
</dbReference>
<dbReference type="Pfam" id="PF12729">
    <property type="entry name" value="4HB_MCP_1"/>
    <property type="match status" value="1"/>
</dbReference>
<evidence type="ECO:0000256" key="3">
    <source>
        <dbReference type="ARBA" id="ARBA00029447"/>
    </source>
</evidence>
<evidence type="ECO:0008006" key="11">
    <source>
        <dbReference type="Google" id="ProtNLM"/>
    </source>
</evidence>
<dbReference type="SUPFAM" id="SSF58104">
    <property type="entry name" value="Methyl-accepting chemotaxis protein (MCP) signaling domain"/>
    <property type="match status" value="1"/>
</dbReference>
<dbReference type="RefSeq" id="WP_037439667.1">
    <property type="nucleotide sequence ID" value="NZ_JPEO01000002.1"/>
</dbReference>
<dbReference type="GO" id="GO:0016020">
    <property type="term" value="C:membrane"/>
    <property type="evidence" value="ECO:0007669"/>
    <property type="project" value="UniProtKB-SubCell"/>
</dbReference>
<evidence type="ECO:0000259" key="7">
    <source>
        <dbReference type="PROSITE" id="PS50111"/>
    </source>
</evidence>
<keyword evidence="2 4" id="KW-0807">Transducer</keyword>
<proteinExistence type="inferred from homology"/>
<dbReference type="AlphaFoldDB" id="A0A094JEX8"/>